<dbReference type="RefSeq" id="WP_135115235.1">
    <property type="nucleotide sequence ID" value="NZ_JADGLL010000040.1"/>
</dbReference>
<protein>
    <submittedName>
        <fullName evidence="6">TetR/AcrR family transcriptional regulator</fullName>
    </submittedName>
</protein>
<feature type="DNA-binding region" description="H-T-H motif" evidence="4">
    <location>
        <begin position="28"/>
        <end position="47"/>
    </location>
</feature>
<keyword evidence="2 4" id="KW-0238">DNA-binding</keyword>
<comment type="caution">
    <text evidence="6">The sequence shown here is derived from an EMBL/GenBank/DDBJ whole genome shotgun (WGS) entry which is preliminary data.</text>
</comment>
<organism evidence="6 7">
    <name type="scientific">Microbacterium paludicola</name>
    <dbReference type="NCBI Taxonomy" id="300019"/>
    <lineage>
        <taxon>Bacteria</taxon>
        <taxon>Bacillati</taxon>
        <taxon>Actinomycetota</taxon>
        <taxon>Actinomycetes</taxon>
        <taxon>Micrococcales</taxon>
        <taxon>Microbacteriaceae</taxon>
        <taxon>Microbacterium</taxon>
    </lineage>
</organism>
<dbReference type="InterPro" id="IPR009057">
    <property type="entry name" value="Homeodomain-like_sf"/>
</dbReference>
<dbReference type="InterPro" id="IPR001647">
    <property type="entry name" value="HTH_TetR"/>
</dbReference>
<keyword evidence="1" id="KW-0805">Transcription regulation</keyword>
<reference evidence="6 7" key="1">
    <citation type="submission" date="2019-03" db="EMBL/GenBank/DDBJ databases">
        <title>Diversity of the mouse oral microbiome.</title>
        <authorList>
            <person name="Joseph S."/>
            <person name="Aduse-Opoku J."/>
            <person name="Curtis M."/>
            <person name="Wade W."/>
            <person name="Hashim A."/>
        </authorList>
    </citation>
    <scope>NUCLEOTIDE SEQUENCE [LARGE SCALE GENOMIC DNA]</scope>
    <source>
        <strain evidence="6 7">P1012</strain>
    </source>
</reference>
<evidence type="ECO:0000256" key="4">
    <source>
        <dbReference type="PROSITE-ProRule" id="PRU00335"/>
    </source>
</evidence>
<gene>
    <name evidence="6" type="ORF">E4U02_12855</name>
</gene>
<evidence type="ECO:0000259" key="5">
    <source>
        <dbReference type="PROSITE" id="PS50977"/>
    </source>
</evidence>
<accession>A0A4Y9FRG0</accession>
<dbReference type="PANTHER" id="PTHR30055">
    <property type="entry name" value="HTH-TYPE TRANSCRIPTIONAL REGULATOR RUTR"/>
    <property type="match status" value="1"/>
</dbReference>
<dbReference type="GO" id="GO:0003700">
    <property type="term" value="F:DNA-binding transcription factor activity"/>
    <property type="evidence" value="ECO:0007669"/>
    <property type="project" value="TreeGrafter"/>
</dbReference>
<dbReference type="SUPFAM" id="SSF46689">
    <property type="entry name" value="Homeodomain-like"/>
    <property type="match status" value="1"/>
</dbReference>
<evidence type="ECO:0000313" key="7">
    <source>
        <dbReference type="Proteomes" id="UP000298358"/>
    </source>
</evidence>
<feature type="domain" description="HTH tetR-type" evidence="5">
    <location>
        <begin position="5"/>
        <end position="65"/>
    </location>
</feature>
<dbReference type="AlphaFoldDB" id="A0A4Y9FRG0"/>
<evidence type="ECO:0000256" key="1">
    <source>
        <dbReference type="ARBA" id="ARBA00023015"/>
    </source>
</evidence>
<dbReference type="EMBL" id="SPQB01000040">
    <property type="protein sequence ID" value="TFU31815.1"/>
    <property type="molecule type" value="Genomic_DNA"/>
</dbReference>
<evidence type="ECO:0000256" key="2">
    <source>
        <dbReference type="ARBA" id="ARBA00023125"/>
    </source>
</evidence>
<name>A0A4Y9FRG0_9MICO</name>
<dbReference type="Pfam" id="PF00440">
    <property type="entry name" value="TetR_N"/>
    <property type="match status" value="1"/>
</dbReference>
<dbReference type="Gene3D" id="1.10.357.10">
    <property type="entry name" value="Tetracycline Repressor, domain 2"/>
    <property type="match status" value="1"/>
</dbReference>
<dbReference type="GO" id="GO:0000976">
    <property type="term" value="F:transcription cis-regulatory region binding"/>
    <property type="evidence" value="ECO:0007669"/>
    <property type="project" value="TreeGrafter"/>
</dbReference>
<dbReference type="OrthoDB" id="9806334at2"/>
<dbReference type="PANTHER" id="PTHR30055:SF234">
    <property type="entry name" value="HTH-TYPE TRANSCRIPTIONAL REGULATOR BETI"/>
    <property type="match status" value="1"/>
</dbReference>
<sequence>MSRPPHAREKVLDAFEQLLIAEGERAATLESVAREAGVSKGGLLYHFGSREALEEGMYARLRALAARDVEAVRSAPEGPIAYFLSTSGDVGLPLDRAITAVGRLAHGGNSTASAELAAVRDSWADALRPHVRDDAALDLVMLVSDGIYVNSALMNDLPGPVPRGEALTALIRLVETAARD</sequence>
<keyword evidence="3" id="KW-0804">Transcription</keyword>
<evidence type="ECO:0000313" key="6">
    <source>
        <dbReference type="EMBL" id="TFU31815.1"/>
    </source>
</evidence>
<dbReference type="PRINTS" id="PR00455">
    <property type="entry name" value="HTHTETR"/>
</dbReference>
<dbReference type="Proteomes" id="UP000298358">
    <property type="component" value="Unassembled WGS sequence"/>
</dbReference>
<dbReference type="PROSITE" id="PS50977">
    <property type="entry name" value="HTH_TETR_2"/>
    <property type="match status" value="1"/>
</dbReference>
<proteinExistence type="predicted"/>
<dbReference type="InterPro" id="IPR050109">
    <property type="entry name" value="HTH-type_TetR-like_transc_reg"/>
</dbReference>
<evidence type="ECO:0000256" key="3">
    <source>
        <dbReference type="ARBA" id="ARBA00023163"/>
    </source>
</evidence>
<keyword evidence="7" id="KW-1185">Reference proteome</keyword>